<evidence type="ECO:0000256" key="6">
    <source>
        <dbReference type="ARBA" id="ARBA00023146"/>
    </source>
</evidence>
<dbReference type="EMBL" id="CAFBMK010000124">
    <property type="protein sequence ID" value="CAB4924522.1"/>
    <property type="molecule type" value="Genomic_DNA"/>
</dbReference>
<dbReference type="GO" id="GO:0005524">
    <property type="term" value="F:ATP binding"/>
    <property type="evidence" value="ECO:0007669"/>
    <property type="project" value="UniProtKB-KW"/>
</dbReference>
<keyword evidence="5" id="KW-0067">ATP-binding</keyword>
<evidence type="ECO:0000256" key="7">
    <source>
        <dbReference type="SAM" id="MobiDB-lite"/>
    </source>
</evidence>
<accession>A0A6J7I1B3</accession>
<evidence type="ECO:0000259" key="8">
    <source>
        <dbReference type="Pfam" id="PF00749"/>
    </source>
</evidence>
<feature type="domain" description="Glutamyl/glutaminyl-tRNA synthetase class Ib catalytic" evidence="8">
    <location>
        <begin position="15"/>
        <end position="263"/>
    </location>
</feature>
<feature type="region of interest" description="Disordered" evidence="7">
    <location>
        <begin position="1"/>
        <end position="21"/>
    </location>
</feature>
<dbReference type="NCBIfam" id="NF004315">
    <property type="entry name" value="PRK05710.1-4"/>
    <property type="match status" value="1"/>
</dbReference>
<evidence type="ECO:0000256" key="2">
    <source>
        <dbReference type="ARBA" id="ARBA00022723"/>
    </source>
</evidence>
<dbReference type="InterPro" id="IPR001412">
    <property type="entry name" value="aa-tRNA-synth_I_CS"/>
</dbReference>
<dbReference type="InterPro" id="IPR000924">
    <property type="entry name" value="Glu/Gln-tRNA-synth"/>
</dbReference>
<dbReference type="InterPro" id="IPR049940">
    <property type="entry name" value="GluQ/Sye"/>
</dbReference>
<keyword evidence="4" id="KW-0862">Zinc</keyword>
<dbReference type="PANTHER" id="PTHR43311:SF1">
    <property type="entry name" value="GLUTAMYL-Q TRNA(ASP) SYNTHETASE"/>
    <property type="match status" value="1"/>
</dbReference>
<evidence type="ECO:0000256" key="3">
    <source>
        <dbReference type="ARBA" id="ARBA00022741"/>
    </source>
</evidence>
<dbReference type="InterPro" id="IPR020058">
    <property type="entry name" value="Glu/Gln-tRNA-synth_Ib_cat-dom"/>
</dbReference>
<dbReference type="GO" id="GO:0008270">
    <property type="term" value="F:zinc ion binding"/>
    <property type="evidence" value="ECO:0007669"/>
    <property type="project" value="InterPro"/>
</dbReference>
<dbReference type="SUPFAM" id="SSF52374">
    <property type="entry name" value="Nucleotidylyl transferase"/>
    <property type="match status" value="1"/>
</dbReference>
<dbReference type="GO" id="GO:0004818">
    <property type="term" value="F:glutamate-tRNA ligase activity"/>
    <property type="evidence" value="ECO:0007669"/>
    <property type="project" value="TreeGrafter"/>
</dbReference>
<evidence type="ECO:0000256" key="5">
    <source>
        <dbReference type="ARBA" id="ARBA00022840"/>
    </source>
</evidence>
<dbReference type="GO" id="GO:0006400">
    <property type="term" value="P:tRNA modification"/>
    <property type="evidence" value="ECO:0007669"/>
    <property type="project" value="InterPro"/>
</dbReference>
<organism evidence="9">
    <name type="scientific">freshwater metagenome</name>
    <dbReference type="NCBI Taxonomy" id="449393"/>
    <lineage>
        <taxon>unclassified sequences</taxon>
        <taxon>metagenomes</taxon>
        <taxon>ecological metagenomes</taxon>
    </lineage>
</organism>
<dbReference type="PRINTS" id="PR00987">
    <property type="entry name" value="TRNASYNTHGLU"/>
</dbReference>
<keyword evidence="2" id="KW-0479">Metal-binding</keyword>
<dbReference type="HAMAP" id="MF_01428">
    <property type="entry name" value="Glu_Q_tRNA_synth"/>
    <property type="match status" value="1"/>
</dbReference>
<name>A0A6J7I1B3_9ZZZZ</name>
<dbReference type="AlphaFoldDB" id="A0A6J7I1B3"/>
<proteinExistence type="inferred from homology"/>
<dbReference type="InterPro" id="IPR022380">
    <property type="entry name" value="Glu-Q_tRNA(Asp)_Synthase"/>
</dbReference>
<reference evidence="9" key="1">
    <citation type="submission" date="2020-05" db="EMBL/GenBank/DDBJ databases">
        <authorList>
            <person name="Chiriac C."/>
            <person name="Salcher M."/>
            <person name="Ghai R."/>
            <person name="Kavagutti S V."/>
        </authorList>
    </citation>
    <scope>NUCLEOTIDE SEQUENCE</scope>
</reference>
<keyword evidence="3" id="KW-0547">Nucleotide-binding</keyword>
<dbReference type="GO" id="GO:0005829">
    <property type="term" value="C:cytosol"/>
    <property type="evidence" value="ECO:0007669"/>
    <property type="project" value="TreeGrafter"/>
</dbReference>
<dbReference type="NCBIfam" id="TIGR03838">
    <property type="entry name" value="queuosine_YadB"/>
    <property type="match status" value="1"/>
</dbReference>
<dbReference type="PANTHER" id="PTHR43311">
    <property type="entry name" value="GLUTAMATE--TRNA LIGASE"/>
    <property type="match status" value="1"/>
</dbReference>
<dbReference type="Gene3D" id="3.40.50.620">
    <property type="entry name" value="HUPs"/>
    <property type="match status" value="1"/>
</dbReference>
<gene>
    <name evidence="9" type="ORF">UFOPK3564_02031</name>
</gene>
<dbReference type="Pfam" id="PF00749">
    <property type="entry name" value="tRNA-synt_1c"/>
    <property type="match status" value="1"/>
</dbReference>
<sequence>MPRRYAGRMGPHDGRFAPSPSGPLHLGNLRTALVAWLRARSAGGRFLLRVEDLDRGRSRREHEERQLQDLAALGIDWDDGIVRQSDRDAAYAAGIDVLRARDLVYPCWCTRAEIREAAGAPHGDAPEGAYPGTCAHLDAAARAAHEERGRPAALRVRAGAVRSVARDAVRGELSAVVDDFVVRRGDGTHAYNLAVVVDDAWQGVREVVRGDDLASSAPRQAWLATVLGHEAPTYLHVPLVLGPDGRRLAKRDGAVTLEDRLALGEDADDVRSRLAASLGLCEPDERPTPAELVARFDVATLRDAGPVRWDPVAGPLG</sequence>
<protein>
    <submittedName>
        <fullName evidence="9">Unannotated protein</fullName>
    </submittedName>
</protein>
<dbReference type="NCBIfam" id="NF004314">
    <property type="entry name" value="PRK05710.1-3"/>
    <property type="match status" value="1"/>
</dbReference>
<keyword evidence="6" id="KW-0030">Aminoacyl-tRNA synthetase</keyword>
<dbReference type="PROSITE" id="PS00178">
    <property type="entry name" value="AA_TRNA_LIGASE_I"/>
    <property type="match status" value="1"/>
</dbReference>
<evidence type="ECO:0000256" key="4">
    <source>
        <dbReference type="ARBA" id="ARBA00022833"/>
    </source>
</evidence>
<keyword evidence="1" id="KW-0436">Ligase</keyword>
<dbReference type="GO" id="GO:0006424">
    <property type="term" value="P:glutamyl-tRNA aminoacylation"/>
    <property type="evidence" value="ECO:0007669"/>
    <property type="project" value="InterPro"/>
</dbReference>
<evidence type="ECO:0000313" key="9">
    <source>
        <dbReference type="EMBL" id="CAB4924522.1"/>
    </source>
</evidence>
<dbReference type="InterPro" id="IPR014729">
    <property type="entry name" value="Rossmann-like_a/b/a_fold"/>
</dbReference>
<evidence type="ECO:0000256" key="1">
    <source>
        <dbReference type="ARBA" id="ARBA00022598"/>
    </source>
</evidence>